<dbReference type="RefSeq" id="WP_098511660.1">
    <property type="nucleotide sequence ID" value="NZ_JBIAKZ010000014.1"/>
</dbReference>
<keyword evidence="4" id="KW-1185">Reference proteome</keyword>
<evidence type="ECO:0000256" key="2">
    <source>
        <dbReference type="SAM" id="Phobius"/>
    </source>
</evidence>
<feature type="transmembrane region" description="Helical" evidence="2">
    <location>
        <begin position="133"/>
        <end position="151"/>
    </location>
</feature>
<dbReference type="EMBL" id="PDJK01000002">
    <property type="protein sequence ID" value="PFG47680.1"/>
    <property type="molecule type" value="Genomic_DNA"/>
</dbReference>
<organism evidence="3 4">
    <name type="scientific">Amycolatopsis sulphurea</name>
    <dbReference type="NCBI Taxonomy" id="76022"/>
    <lineage>
        <taxon>Bacteria</taxon>
        <taxon>Bacillati</taxon>
        <taxon>Actinomycetota</taxon>
        <taxon>Actinomycetes</taxon>
        <taxon>Pseudonocardiales</taxon>
        <taxon>Pseudonocardiaceae</taxon>
        <taxon>Amycolatopsis</taxon>
    </lineage>
</organism>
<protein>
    <submittedName>
        <fullName evidence="3">Uncharacterized protein</fullName>
    </submittedName>
</protein>
<evidence type="ECO:0000313" key="3">
    <source>
        <dbReference type="EMBL" id="PFG47680.1"/>
    </source>
</evidence>
<dbReference type="Proteomes" id="UP000243542">
    <property type="component" value="Unassembled WGS sequence"/>
</dbReference>
<feature type="compositionally biased region" description="Basic and acidic residues" evidence="1">
    <location>
        <begin position="1"/>
        <end position="11"/>
    </location>
</feature>
<name>A0A2A9FB08_9PSEU</name>
<feature type="compositionally biased region" description="Low complexity" evidence="1">
    <location>
        <begin position="51"/>
        <end position="63"/>
    </location>
</feature>
<reference evidence="3 4" key="1">
    <citation type="submission" date="2017-10" db="EMBL/GenBank/DDBJ databases">
        <title>Sequencing the genomes of 1000 actinobacteria strains.</title>
        <authorList>
            <person name="Klenk H.-P."/>
        </authorList>
    </citation>
    <scope>NUCLEOTIDE SEQUENCE [LARGE SCALE GENOMIC DNA]</scope>
    <source>
        <strain evidence="3 4">DSM 46092</strain>
    </source>
</reference>
<comment type="caution">
    <text evidence="3">The sequence shown here is derived from an EMBL/GenBank/DDBJ whole genome shotgun (WGS) entry which is preliminary data.</text>
</comment>
<proteinExistence type="predicted"/>
<sequence length="315" mass="33577">MAEQRDDRQPFDNHPTGDPAGSPANLPQPVSRAQPPAPPPSGTPETDPEQYRQFQEFQRFQEYLRFTQAQQGTEPAALADSGLVPAGSRQPQPRQAGQPPAPPGTPGELAPYEQPGRPRRAVPPWIKRLGGKVLTWILVLVLIGIAINWGYHKIFPSDDGKTSAQIAAEGGGTYHTNQILTTASPFESVRRVYDGIAQHGPGQRSMVDHVCGLFDQATQQKFAADLGYPSCDAAVEGLHGKLDPAPGSADAYAESISKRSGWPPGDLVAVSSCDFTITGGPALGDFTIKQVEKGQWLIVGHQAPHACPSAPSTTG</sequence>
<accession>A0A2A9FB08</accession>
<keyword evidence="2" id="KW-1133">Transmembrane helix</keyword>
<keyword evidence="2" id="KW-0472">Membrane</keyword>
<keyword evidence="2" id="KW-0812">Transmembrane</keyword>
<gene>
    <name evidence="3" type="ORF">ATK36_2727</name>
</gene>
<dbReference type="AlphaFoldDB" id="A0A2A9FB08"/>
<feature type="compositionally biased region" description="Low complexity" evidence="1">
    <location>
        <begin position="89"/>
        <end position="98"/>
    </location>
</feature>
<evidence type="ECO:0000313" key="4">
    <source>
        <dbReference type="Proteomes" id="UP000243542"/>
    </source>
</evidence>
<feature type="region of interest" description="Disordered" evidence="1">
    <location>
        <begin position="1"/>
        <end position="118"/>
    </location>
</feature>
<evidence type="ECO:0000256" key="1">
    <source>
        <dbReference type="SAM" id="MobiDB-lite"/>
    </source>
</evidence>